<feature type="domain" description="STI1" evidence="5">
    <location>
        <begin position="68"/>
        <end position="107"/>
    </location>
</feature>
<evidence type="ECO:0000256" key="3">
    <source>
        <dbReference type="ARBA" id="ARBA00037033"/>
    </source>
</evidence>
<evidence type="ECO:0000313" key="6">
    <source>
        <dbReference type="Proteomes" id="UP000887564"/>
    </source>
</evidence>
<dbReference type="WBParaSite" id="PEQ_0000821701-mRNA-1">
    <property type="protein sequence ID" value="PEQ_0000821701-mRNA-1"/>
    <property type="gene ID" value="PEQ_0000821701"/>
</dbReference>
<proteinExistence type="predicted"/>
<dbReference type="Proteomes" id="UP000887564">
    <property type="component" value="Unplaced"/>
</dbReference>
<evidence type="ECO:0000256" key="1">
    <source>
        <dbReference type="ARBA" id="ARBA00022737"/>
    </source>
</evidence>
<protein>
    <submittedName>
        <fullName evidence="7">STI1 domain-containing protein</fullName>
    </submittedName>
</protein>
<dbReference type="AlphaFoldDB" id="A0A914RPC6"/>
<dbReference type="PANTHER" id="PTHR45883">
    <property type="entry name" value="HSC70-INTERACTING PROTEIN"/>
    <property type="match status" value="1"/>
</dbReference>
<dbReference type="GO" id="GO:0030544">
    <property type="term" value="F:Hsp70 protein binding"/>
    <property type="evidence" value="ECO:0007669"/>
    <property type="project" value="TreeGrafter"/>
</dbReference>
<feature type="region of interest" description="Disordered" evidence="4">
    <location>
        <begin position="1"/>
        <end position="54"/>
    </location>
</feature>
<dbReference type="InterPro" id="IPR006636">
    <property type="entry name" value="STI1_HS-bd"/>
</dbReference>
<keyword evidence="6" id="KW-1185">Reference proteome</keyword>
<feature type="compositionally biased region" description="Polar residues" evidence="4">
    <location>
        <begin position="190"/>
        <end position="201"/>
    </location>
</feature>
<organism evidence="6 7">
    <name type="scientific">Parascaris equorum</name>
    <name type="common">Equine roundworm</name>
    <dbReference type="NCBI Taxonomy" id="6256"/>
    <lineage>
        <taxon>Eukaryota</taxon>
        <taxon>Metazoa</taxon>
        <taxon>Ecdysozoa</taxon>
        <taxon>Nematoda</taxon>
        <taxon>Chromadorea</taxon>
        <taxon>Rhabditida</taxon>
        <taxon>Spirurina</taxon>
        <taxon>Ascaridomorpha</taxon>
        <taxon>Ascaridoidea</taxon>
        <taxon>Ascarididae</taxon>
        <taxon>Parascaris</taxon>
    </lineage>
</organism>
<feature type="region of interest" description="Disordered" evidence="4">
    <location>
        <begin position="189"/>
        <end position="212"/>
    </location>
</feature>
<keyword evidence="2" id="KW-0802">TPR repeat</keyword>
<evidence type="ECO:0000259" key="5">
    <source>
        <dbReference type="SMART" id="SM00727"/>
    </source>
</evidence>
<reference evidence="7" key="1">
    <citation type="submission" date="2022-11" db="UniProtKB">
        <authorList>
            <consortium name="WormBaseParasite"/>
        </authorList>
    </citation>
    <scope>IDENTIFICATION</scope>
</reference>
<dbReference type="Gene3D" id="1.10.260.100">
    <property type="match status" value="1"/>
</dbReference>
<dbReference type="SMART" id="SM00727">
    <property type="entry name" value="STI1"/>
    <property type="match status" value="1"/>
</dbReference>
<accession>A0A914RPC6</accession>
<dbReference type="PANTHER" id="PTHR45883:SF2">
    <property type="entry name" value="HSC70-INTERACTING PROTEIN"/>
    <property type="match status" value="1"/>
</dbReference>
<sequence>LEHQRAKERRHEESELKARQERVRRAQEEQRKAAEQEKEKEQARGDSFGAGGFGAGGVPPGFDQILKDPEILSLLKDESVMAAYTDIMKNPANMAKHMSNPKVLKLFEKLGNITGAFPAGMTPPTVGVFKKLADLDQKGEANPDICQSFEPTHPPCFCPKFQSASGSCCLLMRYGIVRVASTLDVPQAGTAGQTGSTSAAPPTNKVPEPDLD</sequence>
<dbReference type="InterPro" id="IPR041243">
    <property type="entry name" value="STI1/HOP_DP"/>
</dbReference>
<dbReference type="Pfam" id="PF17830">
    <property type="entry name" value="STI1-HOP_DP"/>
    <property type="match status" value="1"/>
</dbReference>
<keyword evidence="1" id="KW-0677">Repeat</keyword>
<name>A0A914RPC6_PAREQ</name>
<comment type="function">
    <text evidence="3">One HIP oligomer binds the ATPase domains of at least two HSC70 molecules dependent on activation of the HSC70 ATPase by HSP40. Stabilizes the ADP state of HSC70 that has a high affinity for substrate protein. Through its own chaperone activity, it may contribute to the interaction of HSC70 with various target proteins.</text>
</comment>
<evidence type="ECO:0000256" key="4">
    <source>
        <dbReference type="SAM" id="MobiDB-lite"/>
    </source>
</evidence>
<evidence type="ECO:0000313" key="7">
    <source>
        <dbReference type="WBParaSite" id="PEQ_0000821701-mRNA-1"/>
    </source>
</evidence>
<feature type="compositionally biased region" description="Basic and acidic residues" evidence="4">
    <location>
        <begin position="1"/>
        <end position="44"/>
    </location>
</feature>
<evidence type="ECO:0000256" key="2">
    <source>
        <dbReference type="ARBA" id="ARBA00022803"/>
    </source>
</evidence>